<protein>
    <recommendedName>
        <fullName evidence="3">Sulfate adenylyltransferase subunit 2</fullName>
        <ecNumber evidence="2">2.7.7.4</ecNumber>
    </recommendedName>
    <alternativeName>
        <fullName evidence="8">ATP-sulfurylase small subunit</fullName>
    </alternativeName>
    <alternativeName>
        <fullName evidence="9">Sulfate adenylate transferase</fullName>
    </alternativeName>
</protein>
<dbReference type="PANTHER" id="PTHR43196">
    <property type="entry name" value="SULFATE ADENYLYLTRANSFERASE SUBUNIT 2"/>
    <property type="match status" value="1"/>
</dbReference>
<reference evidence="11 12" key="1">
    <citation type="submission" date="2019-06" db="EMBL/GenBank/DDBJ databases">
        <authorList>
            <person name="Meng X."/>
        </authorList>
    </citation>
    <scope>NUCLEOTIDE SEQUENCE [LARGE SCALE GENOMIC DNA]</scope>
    <source>
        <strain evidence="11 12">M625</strain>
    </source>
</reference>
<dbReference type="GO" id="GO:0004781">
    <property type="term" value="F:sulfate adenylyltransferase (ATP) activity"/>
    <property type="evidence" value="ECO:0007669"/>
    <property type="project" value="UniProtKB-EC"/>
</dbReference>
<dbReference type="NCBIfam" id="TIGR02039">
    <property type="entry name" value="CysD"/>
    <property type="match status" value="1"/>
</dbReference>
<dbReference type="Proteomes" id="UP000315540">
    <property type="component" value="Unassembled WGS sequence"/>
</dbReference>
<dbReference type="GO" id="GO:0000103">
    <property type="term" value="P:sulfate assimilation"/>
    <property type="evidence" value="ECO:0007669"/>
    <property type="project" value="InterPro"/>
</dbReference>
<dbReference type="InterPro" id="IPR011784">
    <property type="entry name" value="SO4_adenylTrfase_ssu"/>
</dbReference>
<accession>A0A504J636</accession>
<keyword evidence="5 11" id="KW-0548">Nucleotidyltransferase</keyword>
<dbReference type="SUPFAM" id="SSF52402">
    <property type="entry name" value="Adenine nucleotide alpha hydrolases-like"/>
    <property type="match status" value="1"/>
</dbReference>
<keyword evidence="12" id="KW-1185">Reference proteome</keyword>
<evidence type="ECO:0000256" key="1">
    <source>
        <dbReference type="ARBA" id="ARBA00008885"/>
    </source>
</evidence>
<evidence type="ECO:0000256" key="9">
    <source>
        <dbReference type="ARBA" id="ARBA00031812"/>
    </source>
</evidence>
<organism evidence="11 12">
    <name type="scientific">Aquimarina algicola</name>
    <dbReference type="NCBI Taxonomy" id="2589995"/>
    <lineage>
        <taxon>Bacteria</taxon>
        <taxon>Pseudomonadati</taxon>
        <taxon>Bacteroidota</taxon>
        <taxon>Flavobacteriia</taxon>
        <taxon>Flavobacteriales</taxon>
        <taxon>Flavobacteriaceae</taxon>
        <taxon>Aquimarina</taxon>
    </lineage>
</organism>
<keyword evidence="4 11" id="KW-0808">Transferase</keyword>
<evidence type="ECO:0000313" key="12">
    <source>
        <dbReference type="Proteomes" id="UP000315540"/>
    </source>
</evidence>
<name>A0A504J636_9FLAO</name>
<evidence type="ECO:0000256" key="7">
    <source>
        <dbReference type="ARBA" id="ARBA00022840"/>
    </source>
</evidence>
<dbReference type="Pfam" id="PF01507">
    <property type="entry name" value="PAPS_reduct"/>
    <property type="match status" value="1"/>
</dbReference>
<dbReference type="AlphaFoldDB" id="A0A504J636"/>
<dbReference type="GO" id="GO:0005524">
    <property type="term" value="F:ATP binding"/>
    <property type="evidence" value="ECO:0007669"/>
    <property type="project" value="UniProtKB-KW"/>
</dbReference>
<evidence type="ECO:0000313" key="11">
    <source>
        <dbReference type="EMBL" id="TPN86336.1"/>
    </source>
</evidence>
<evidence type="ECO:0000256" key="4">
    <source>
        <dbReference type="ARBA" id="ARBA00022679"/>
    </source>
</evidence>
<sequence>MLEKKVEQLHQNADLSKGAESVLKVNPLESEAIYIFREVVAQFEKPVLLFSGGKDSITLVRLAQKAFYPAKIPFPLLHIDTGHNFPETIAFRDKLVKELGVELIVRNVQDSIDQGKVIEEKGKYASRNSLQTTTLLDALEEFKFDAAIGGARRDEEKARAKERIFSVRDDFGQWDEKNQRPELFDHLNGKIDLGQNVRVFPISNWTELDVWSYIEKEGIEIPSIYFAHKRKTFIRDGMIWSAEDDVVYREDDEVVEERMVRFRTVGDMSCTAAVLSDAITIDKVVAEIRKSTISERGARIDDKRSEAAMEKRKQQGYF</sequence>
<dbReference type="EMBL" id="VFWZ01000003">
    <property type="protein sequence ID" value="TPN86336.1"/>
    <property type="molecule type" value="Genomic_DNA"/>
</dbReference>
<dbReference type="EC" id="2.7.7.4" evidence="2"/>
<gene>
    <name evidence="11" type="primary">cysD</name>
    <name evidence="11" type="ORF">FHK87_11550</name>
</gene>
<dbReference type="InterPro" id="IPR002500">
    <property type="entry name" value="PAPS_reduct_dom"/>
</dbReference>
<evidence type="ECO:0000256" key="5">
    <source>
        <dbReference type="ARBA" id="ARBA00022695"/>
    </source>
</evidence>
<dbReference type="NCBIfam" id="NF003587">
    <property type="entry name" value="PRK05253.1"/>
    <property type="match status" value="1"/>
</dbReference>
<dbReference type="PIRSF" id="PIRSF002936">
    <property type="entry name" value="CysDAde_trans"/>
    <property type="match status" value="1"/>
</dbReference>
<evidence type="ECO:0000259" key="10">
    <source>
        <dbReference type="Pfam" id="PF01507"/>
    </source>
</evidence>
<evidence type="ECO:0000256" key="3">
    <source>
        <dbReference type="ARBA" id="ARBA00022004"/>
    </source>
</evidence>
<feature type="domain" description="Phosphoadenosine phosphosulphate reductase" evidence="10">
    <location>
        <begin position="46"/>
        <end position="272"/>
    </location>
</feature>
<keyword evidence="7" id="KW-0067">ATP-binding</keyword>
<dbReference type="NCBIfam" id="NF009214">
    <property type="entry name" value="PRK12563.1"/>
    <property type="match status" value="1"/>
</dbReference>
<dbReference type="PANTHER" id="PTHR43196:SF1">
    <property type="entry name" value="SULFATE ADENYLYLTRANSFERASE SUBUNIT 2"/>
    <property type="match status" value="1"/>
</dbReference>
<proteinExistence type="inferred from homology"/>
<evidence type="ECO:0000256" key="6">
    <source>
        <dbReference type="ARBA" id="ARBA00022741"/>
    </source>
</evidence>
<comment type="caution">
    <text evidence="11">The sequence shown here is derived from an EMBL/GenBank/DDBJ whole genome shotgun (WGS) entry which is preliminary data.</text>
</comment>
<keyword evidence="6" id="KW-0547">Nucleotide-binding</keyword>
<evidence type="ECO:0000256" key="8">
    <source>
        <dbReference type="ARBA" id="ARBA00030256"/>
    </source>
</evidence>
<comment type="similarity">
    <text evidence="1">Belongs to the PAPS reductase family. CysD subfamily.</text>
</comment>
<dbReference type="Gene3D" id="3.40.50.620">
    <property type="entry name" value="HUPs"/>
    <property type="match status" value="1"/>
</dbReference>
<dbReference type="InterPro" id="IPR050128">
    <property type="entry name" value="Sulfate_adenylyltrnsfr_sub2"/>
</dbReference>
<evidence type="ECO:0000256" key="2">
    <source>
        <dbReference type="ARBA" id="ARBA00012391"/>
    </source>
</evidence>
<dbReference type="OrthoDB" id="9772604at2"/>
<dbReference type="InterPro" id="IPR014729">
    <property type="entry name" value="Rossmann-like_a/b/a_fold"/>
</dbReference>